<feature type="transmembrane region" description="Helical" evidence="2">
    <location>
        <begin position="76"/>
        <end position="97"/>
    </location>
</feature>
<reference evidence="3 4" key="1">
    <citation type="submission" date="2019-06" db="EMBL/GenBank/DDBJ databases">
        <title>Sequencing the genomes of 1000 actinobacteria strains.</title>
        <authorList>
            <person name="Klenk H.-P."/>
        </authorList>
    </citation>
    <scope>NUCLEOTIDE SEQUENCE [LARGE SCALE GENOMIC DNA]</scope>
    <source>
        <strain evidence="3 4">DSM 45015</strain>
    </source>
</reference>
<proteinExistence type="predicted"/>
<gene>
    <name evidence="3" type="ORF">FHX37_4576</name>
</gene>
<keyword evidence="4" id="KW-1185">Reference proteome</keyword>
<dbReference type="InterPro" id="IPR045713">
    <property type="entry name" value="DUF6069"/>
</dbReference>
<sequence>MWQTTVFRAVVGGIGMSEYGRGNRINAGWIWSGGLATALVAGLVILVGTLVARGVLEIPVLAPEEAGYFGDASTGAYAAMAAIAALLATAVLHLLLVSAPRPRAFFGWIVGLGTVVAAVAPFSQDAGWASQAATGAINAATGIAILSLLGSVAATATAAGARTRGYPGAGAGPAGGYASGYRDAMQHRTGTQDTRRSDTEEDTTAQTRIERE</sequence>
<organism evidence="3 4">
    <name type="scientific">Haloactinospora alba</name>
    <dbReference type="NCBI Taxonomy" id="405555"/>
    <lineage>
        <taxon>Bacteria</taxon>
        <taxon>Bacillati</taxon>
        <taxon>Actinomycetota</taxon>
        <taxon>Actinomycetes</taxon>
        <taxon>Streptosporangiales</taxon>
        <taxon>Nocardiopsidaceae</taxon>
        <taxon>Haloactinospora</taxon>
    </lineage>
</organism>
<accession>A0A543N7N7</accession>
<name>A0A543N7N7_9ACTN</name>
<feature type="transmembrane region" description="Helical" evidence="2">
    <location>
        <begin position="104"/>
        <end position="123"/>
    </location>
</feature>
<feature type="transmembrane region" description="Helical" evidence="2">
    <location>
        <begin position="135"/>
        <end position="156"/>
    </location>
</feature>
<keyword evidence="2" id="KW-1133">Transmembrane helix</keyword>
<keyword evidence="2" id="KW-0472">Membrane</keyword>
<feature type="transmembrane region" description="Helical" evidence="2">
    <location>
        <begin position="29"/>
        <end position="56"/>
    </location>
</feature>
<evidence type="ECO:0000256" key="2">
    <source>
        <dbReference type="SAM" id="Phobius"/>
    </source>
</evidence>
<keyword evidence="2" id="KW-0812">Transmembrane</keyword>
<dbReference type="Pfam" id="PF19545">
    <property type="entry name" value="DUF6069"/>
    <property type="match status" value="1"/>
</dbReference>
<feature type="region of interest" description="Disordered" evidence="1">
    <location>
        <begin position="180"/>
        <end position="212"/>
    </location>
</feature>
<comment type="caution">
    <text evidence="3">The sequence shown here is derived from an EMBL/GenBank/DDBJ whole genome shotgun (WGS) entry which is preliminary data.</text>
</comment>
<evidence type="ECO:0000313" key="4">
    <source>
        <dbReference type="Proteomes" id="UP000317422"/>
    </source>
</evidence>
<protein>
    <submittedName>
        <fullName evidence="3">Uncharacterized protein</fullName>
    </submittedName>
</protein>
<dbReference type="Proteomes" id="UP000317422">
    <property type="component" value="Unassembled WGS sequence"/>
</dbReference>
<dbReference type="AlphaFoldDB" id="A0A543N7N7"/>
<dbReference type="EMBL" id="VFQC01000003">
    <property type="protein sequence ID" value="TQN27845.1"/>
    <property type="molecule type" value="Genomic_DNA"/>
</dbReference>
<evidence type="ECO:0000313" key="3">
    <source>
        <dbReference type="EMBL" id="TQN27845.1"/>
    </source>
</evidence>
<evidence type="ECO:0000256" key="1">
    <source>
        <dbReference type="SAM" id="MobiDB-lite"/>
    </source>
</evidence>